<reference evidence="1" key="1">
    <citation type="journal article" date="2020" name="mSystems">
        <title>Genome- and Community-Level Interaction Insights into Carbon Utilization and Element Cycling Functions of Hydrothermarchaeota in Hydrothermal Sediment.</title>
        <authorList>
            <person name="Zhou Z."/>
            <person name="Liu Y."/>
            <person name="Xu W."/>
            <person name="Pan J."/>
            <person name="Luo Z.H."/>
            <person name="Li M."/>
        </authorList>
    </citation>
    <scope>NUCLEOTIDE SEQUENCE [LARGE SCALE GENOMIC DNA]</scope>
    <source>
        <strain evidence="1">SpSt-86</strain>
    </source>
</reference>
<organism evidence="1">
    <name type="scientific">Pseudothermotoga hypogea</name>
    <dbReference type="NCBI Taxonomy" id="57487"/>
    <lineage>
        <taxon>Bacteria</taxon>
        <taxon>Thermotogati</taxon>
        <taxon>Thermotogota</taxon>
        <taxon>Thermotogae</taxon>
        <taxon>Thermotogales</taxon>
        <taxon>Thermotogaceae</taxon>
        <taxon>Pseudothermotoga</taxon>
    </lineage>
</organism>
<evidence type="ECO:0000313" key="1">
    <source>
        <dbReference type="EMBL" id="HGZ78734.1"/>
    </source>
</evidence>
<accession>A0A832I7R3</accession>
<dbReference type="Pfam" id="PF03692">
    <property type="entry name" value="CxxCxxCC"/>
    <property type="match status" value="1"/>
</dbReference>
<dbReference type="InterPro" id="IPR005358">
    <property type="entry name" value="Puta_zinc/iron-chelating_dom"/>
</dbReference>
<dbReference type="AlphaFoldDB" id="A0A832I7R3"/>
<protein>
    <submittedName>
        <fullName evidence="1">YkgJ family cysteine cluster protein</fullName>
    </submittedName>
</protein>
<name>A0A832I7R3_9THEM</name>
<sequence length="207" mass="24158">MDKRCCHFFLLFAYLWVFDTLQQLKVISHKVLGLYEELKSIHDALGVRCNGCRLCCETVAYNIEATMLEFIPLALYLIENGEFDKWFEKAQRAVSTDRCVLLVDESIKVEGGCSFHQYRPLVCRLFSASYVRRKNNVEILSCRFLKGELSRKIDHLVDAQTYFDRLYDIDPYLAIQRRDINTAFREALEYVGMKLLLNTPPFLPFAS</sequence>
<dbReference type="EMBL" id="DTKQ01000015">
    <property type="protein sequence ID" value="HGZ78734.1"/>
    <property type="molecule type" value="Genomic_DNA"/>
</dbReference>
<proteinExistence type="predicted"/>
<gene>
    <name evidence="1" type="ORF">ENW55_01965</name>
</gene>
<comment type="caution">
    <text evidence="1">The sequence shown here is derived from an EMBL/GenBank/DDBJ whole genome shotgun (WGS) entry which is preliminary data.</text>
</comment>